<dbReference type="RefSeq" id="WP_146141973.1">
    <property type="nucleotide sequence ID" value="NZ_BLAU01000001.1"/>
</dbReference>
<dbReference type="EMBL" id="PYGC01000003">
    <property type="protein sequence ID" value="PSK83697.1"/>
    <property type="molecule type" value="Genomic_DNA"/>
</dbReference>
<dbReference type="EMBL" id="BLAU01000001">
    <property type="protein sequence ID" value="GET23242.1"/>
    <property type="molecule type" value="Genomic_DNA"/>
</dbReference>
<evidence type="ECO:0000313" key="2">
    <source>
        <dbReference type="EMBL" id="PSK83697.1"/>
    </source>
</evidence>
<organism evidence="2 3">
    <name type="scientific">Prolixibacter denitrificans</name>
    <dbReference type="NCBI Taxonomy" id="1541063"/>
    <lineage>
        <taxon>Bacteria</taxon>
        <taxon>Pseudomonadati</taxon>
        <taxon>Bacteroidota</taxon>
        <taxon>Bacteroidia</taxon>
        <taxon>Marinilabiliales</taxon>
        <taxon>Prolixibacteraceae</taxon>
        <taxon>Prolixibacter</taxon>
    </lineage>
</organism>
<evidence type="ECO:0008006" key="5">
    <source>
        <dbReference type="Google" id="ProtNLM"/>
    </source>
</evidence>
<proteinExistence type="predicted"/>
<sequence>MMNKNDFASEEWLLKREKILKRDNFTCQICGTFNPSLGTVETCRYGDGTVELHEYESSPGHSLYRLSSQRTGITIEMEFGLDWLVLPVMQIHHKRYIDNRKVWEYCDNDLITLCKKCHTSLHEKIEIPVYDLNEYLVERKKFAPEDYGSGHNHDHEPWIFIHMEPSSREYKVSKVKPRVTYVLFKEEEDRAEEIQRNAEFMVRDFFKRFLPDYGRLD</sequence>
<evidence type="ECO:0000313" key="1">
    <source>
        <dbReference type="EMBL" id="GET23242.1"/>
    </source>
</evidence>
<dbReference type="Proteomes" id="UP000396862">
    <property type="component" value="Unassembled WGS sequence"/>
</dbReference>
<dbReference type="Proteomes" id="UP000240621">
    <property type="component" value="Unassembled WGS sequence"/>
</dbReference>
<keyword evidence="4" id="KW-1185">Reference proteome</keyword>
<reference evidence="2 3" key="1">
    <citation type="submission" date="2018-03" db="EMBL/GenBank/DDBJ databases">
        <title>Genomic Encyclopedia of Archaeal and Bacterial Type Strains, Phase II (KMG-II): from individual species to whole genera.</title>
        <authorList>
            <person name="Goeker M."/>
        </authorList>
    </citation>
    <scope>NUCLEOTIDE SEQUENCE [LARGE SCALE GENOMIC DNA]</scope>
    <source>
        <strain evidence="2 3">DSM 27267</strain>
    </source>
</reference>
<protein>
    <recommendedName>
        <fullName evidence="5">HNH endonuclease</fullName>
    </recommendedName>
</protein>
<dbReference type="OrthoDB" id="6624755at2"/>
<evidence type="ECO:0000313" key="4">
    <source>
        <dbReference type="Proteomes" id="UP000396862"/>
    </source>
</evidence>
<name>A0A2P8CFD2_9BACT</name>
<comment type="caution">
    <text evidence="2">The sequence shown here is derived from an EMBL/GenBank/DDBJ whole genome shotgun (WGS) entry which is preliminary data.</text>
</comment>
<dbReference type="AlphaFoldDB" id="A0A2P8CFD2"/>
<evidence type="ECO:0000313" key="3">
    <source>
        <dbReference type="Proteomes" id="UP000240621"/>
    </source>
</evidence>
<reference evidence="1 4" key="2">
    <citation type="submission" date="2019-10" db="EMBL/GenBank/DDBJ databases">
        <title>Prolixibacter strains distinguished by the presence of nitrate reductase genes were adept at nitrate-dependent anaerobic corrosion of metallic iron and carbon steel.</title>
        <authorList>
            <person name="Iino T."/>
            <person name="Shono N."/>
            <person name="Ito K."/>
            <person name="Nakamura R."/>
            <person name="Sueoka K."/>
            <person name="Harayama S."/>
            <person name="Ohkuma M."/>
        </authorList>
    </citation>
    <scope>NUCLEOTIDE SEQUENCE [LARGE SCALE GENOMIC DNA]</scope>
    <source>
        <strain evidence="1 4">MIC1-1</strain>
    </source>
</reference>
<accession>A0A2P8CFD2</accession>
<gene>
    <name evidence="2" type="ORF">CLV93_103112</name>
    <name evidence="1" type="ORF">JCM18694_34880</name>
</gene>